<organism evidence="3 4">
    <name type="scientific">Eiseniibacteriota bacterium</name>
    <dbReference type="NCBI Taxonomy" id="2212470"/>
    <lineage>
        <taxon>Bacteria</taxon>
        <taxon>Candidatus Eiseniibacteriota</taxon>
    </lineage>
</organism>
<protein>
    <recommendedName>
        <fullName evidence="6">ABC transporter permease</fullName>
    </recommendedName>
</protein>
<keyword evidence="1" id="KW-1133">Transmembrane helix</keyword>
<dbReference type="EMBL" id="VBOU01000083">
    <property type="protein sequence ID" value="TMQ53612.1"/>
    <property type="molecule type" value="Genomic_DNA"/>
</dbReference>
<sequence length="255" mass="27256">MSRVIAIARNTLREVVRERVVLILALFGLALVIASQALSPLALGEGRKVVIDFGLAGSSILATLLTVFLGSSLLHKELERRTVYAILAKPIRREEFLVGKFLGLWFTTSMLLISMAGILAAVVTVAYGATPWSVFGAVGLSVMELSIVTAVVVLFSSFTTPALTAFFAIAAVVSGHFAEDLRYFASQGAPVGVQALAEAVYWTLPHLGVFNARGLVAHGIAVEPERLGFAFAYGALYAGGIVILAGTIFRRREFR</sequence>
<dbReference type="Proteomes" id="UP000319829">
    <property type="component" value="Unassembled WGS sequence"/>
</dbReference>
<evidence type="ECO:0000256" key="1">
    <source>
        <dbReference type="SAM" id="Phobius"/>
    </source>
</evidence>
<dbReference type="AlphaFoldDB" id="A0A538TG06"/>
<evidence type="ECO:0000313" key="4">
    <source>
        <dbReference type="Proteomes" id="UP000317366"/>
    </source>
</evidence>
<dbReference type="GO" id="GO:0005886">
    <property type="term" value="C:plasma membrane"/>
    <property type="evidence" value="ECO:0007669"/>
    <property type="project" value="UniProtKB-SubCell"/>
</dbReference>
<comment type="caution">
    <text evidence="3">The sequence shown here is derived from an EMBL/GenBank/DDBJ whole genome shotgun (WGS) entry which is preliminary data.</text>
</comment>
<gene>
    <name evidence="2" type="ORF">E6K74_08855</name>
    <name evidence="3" type="ORF">E6K77_07115</name>
</gene>
<evidence type="ECO:0000313" key="2">
    <source>
        <dbReference type="EMBL" id="TMQ53612.1"/>
    </source>
</evidence>
<reference evidence="4 5" key="1">
    <citation type="journal article" date="2019" name="Nat. Microbiol.">
        <title>Mediterranean grassland soil C-N compound turnover is dependent on rainfall and depth, and is mediated by genomically divergent microorganisms.</title>
        <authorList>
            <person name="Diamond S."/>
            <person name="Andeer P.F."/>
            <person name="Li Z."/>
            <person name="Crits-Christoph A."/>
            <person name="Burstein D."/>
            <person name="Anantharaman K."/>
            <person name="Lane K.R."/>
            <person name="Thomas B.C."/>
            <person name="Pan C."/>
            <person name="Northen T.R."/>
            <person name="Banfield J.F."/>
        </authorList>
    </citation>
    <scope>NUCLEOTIDE SEQUENCE [LARGE SCALE GENOMIC DNA]</scope>
    <source>
        <strain evidence="2">WS_4</strain>
        <strain evidence="3">WS_7</strain>
    </source>
</reference>
<evidence type="ECO:0000313" key="5">
    <source>
        <dbReference type="Proteomes" id="UP000319829"/>
    </source>
</evidence>
<dbReference type="Pfam" id="PF12679">
    <property type="entry name" value="ABC2_membrane_2"/>
    <property type="match status" value="1"/>
</dbReference>
<dbReference type="PANTHER" id="PTHR43471:SF10">
    <property type="entry name" value="SLL1107 PROTEIN"/>
    <property type="match status" value="1"/>
</dbReference>
<feature type="transmembrane region" description="Helical" evidence="1">
    <location>
        <begin position="162"/>
        <end position="178"/>
    </location>
</feature>
<name>A0A538TG06_UNCEI</name>
<keyword evidence="1" id="KW-0812">Transmembrane</keyword>
<proteinExistence type="predicted"/>
<dbReference type="Proteomes" id="UP000317366">
    <property type="component" value="Unassembled WGS sequence"/>
</dbReference>
<evidence type="ECO:0008006" key="6">
    <source>
        <dbReference type="Google" id="ProtNLM"/>
    </source>
</evidence>
<evidence type="ECO:0000313" key="3">
    <source>
        <dbReference type="EMBL" id="TMQ62526.1"/>
    </source>
</evidence>
<dbReference type="PANTHER" id="PTHR43471">
    <property type="entry name" value="ABC TRANSPORTER PERMEASE"/>
    <property type="match status" value="1"/>
</dbReference>
<feature type="transmembrane region" description="Helical" evidence="1">
    <location>
        <begin position="20"/>
        <end position="43"/>
    </location>
</feature>
<dbReference type="EMBL" id="VBOX01000074">
    <property type="protein sequence ID" value="TMQ62526.1"/>
    <property type="molecule type" value="Genomic_DNA"/>
</dbReference>
<feature type="transmembrane region" description="Helical" evidence="1">
    <location>
        <begin position="102"/>
        <end position="128"/>
    </location>
</feature>
<feature type="transmembrane region" description="Helical" evidence="1">
    <location>
        <begin position="230"/>
        <end position="249"/>
    </location>
</feature>
<accession>A0A538TG06</accession>
<dbReference type="GO" id="GO:0140359">
    <property type="term" value="F:ABC-type transporter activity"/>
    <property type="evidence" value="ECO:0007669"/>
    <property type="project" value="InterPro"/>
</dbReference>
<feature type="transmembrane region" description="Helical" evidence="1">
    <location>
        <begin position="49"/>
        <end position="74"/>
    </location>
</feature>
<keyword evidence="1" id="KW-0472">Membrane</keyword>